<dbReference type="AlphaFoldDB" id="A0AAW1SMZ8"/>
<comment type="caution">
    <text evidence="2">The sequence shown here is derived from an EMBL/GenBank/DDBJ whole genome shotgun (WGS) entry which is preliminary data.</text>
</comment>
<reference evidence="2 3" key="1">
    <citation type="journal article" date="2024" name="Nat. Commun.">
        <title>Phylogenomics reveals the evolutionary origins of lichenization in chlorophyte algae.</title>
        <authorList>
            <person name="Puginier C."/>
            <person name="Libourel C."/>
            <person name="Otte J."/>
            <person name="Skaloud P."/>
            <person name="Haon M."/>
            <person name="Grisel S."/>
            <person name="Petersen M."/>
            <person name="Berrin J.G."/>
            <person name="Delaux P.M."/>
            <person name="Dal Grande F."/>
            <person name="Keller J."/>
        </authorList>
    </citation>
    <scope>NUCLEOTIDE SEQUENCE [LARGE SCALE GENOMIC DNA]</scope>
    <source>
        <strain evidence="2 3">SAG 2523</strain>
    </source>
</reference>
<sequence length="166" mass="18132">MELGPAAPVRSSVSSEAQKLQTSKCLHHWPRIGSSTSVARRAKAASTMETCERRHRRCRAAENTGAEPEAGADASAENEKQDAESSWSRLFSEPEPAKLLPEQSSLIGQELYLLVLSRSWTHLLSQLEAEKGRGSGARSDTRSSGADVPSRGLMLRSEMQQAIEQE</sequence>
<dbReference type="Proteomes" id="UP001485043">
    <property type="component" value="Unassembled WGS sequence"/>
</dbReference>
<evidence type="ECO:0000256" key="1">
    <source>
        <dbReference type="SAM" id="MobiDB-lite"/>
    </source>
</evidence>
<dbReference type="EMBL" id="JALJOV010001418">
    <property type="protein sequence ID" value="KAK9848168.1"/>
    <property type="molecule type" value="Genomic_DNA"/>
</dbReference>
<name>A0AAW1SMZ8_9CHLO</name>
<organism evidence="2 3">
    <name type="scientific">Apatococcus fuscideae</name>
    <dbReference type="NCBI Taxonomy" id="2026836"/>
    <lineage>
        <taxon>Eukaryota</taxon>
        <taxon>Viridiplantae</taxon>
        <taxon>Chlorophyta</taxon>
        <taxon>core chlorophytes</taxon>
        <taxon>Trebouxiophyceae</taxon>
        <taxon>Chlorellales</taxon>
        <taxon>Chlorellaceae</taxon>
        <taxon>Apatococcus</taxon>
    </lineage>
</organism>
<evidence type="ECO:0000313" key="3">
    <source>
        <dbReference type="Proteomes" id="UP001485043"/>
    </source>
</evidence>
<feature type="region of interest" description="Disordered" evidence="1">
    <location>
        <begin position="129"/>
        <end position="166"/>
    </location>
</feature>
<feature type="non-terminal residue" evidence="2">
    <location>
        <position position="166"/>
    </location>
</feature>
<accession>A0AAW1SMZ8</accession>
<proteinExistence type="predicted"/>
<evidence type="ECO:0000313" key="2">
    <source>
        <dbReference type="EMBL" id="KAK9848168.1"/>
    </source>
</evidence>
<feature type="region of interest" description="Disordered" evidence="1">
    <location>
        <begin position="1"/>
        <end position="94"/>
    </location>
</feature>
<gene>
    <name evidence="2" type="ORF">WJX84_009488</name>
</gene>
<keyword evidence="3" id="KW-1185">Reference proteome</keyword>
<protein>
    <submittedName>
        <fullName evidence="2">Uncharacterized protein</fullName>
    </submittedName>
</protein>
<feature type="compositionally biased region" description="Polar residues" evidence="1">
    <location>
        <begin position="11"/>
        <end position="24"/>
    </location>
</feature>